<proteinExistence type="predicted"/>
<accession>A0A0C1JWP0</accession>
<gene>
    <name evidence="1" type="ORF">DB44_DG00010</name>
</gene>
<sequence>MINEQTKELVRKALLERVSLSGICRIFDARMPWLLNFMDFMIHDLPEDLNAQVTCHEKE</sequence>
<dbReference type="EMBL" id="JSAN01000079">
    <property type="protein sequence ID" value="KIC71642.1"/>
    <property type="molecule type" value="Genomic_DNA"/>
</dbReference>
<comment type="caution">
    <text evidence="1">The sequence shown here is derived from an EMBL/GenBank/DDBJ whole genome shotgun (WGS) entry which is preliminary data.</text>
</comment>
<evidence type="ECO:0000313" key="1">
    <source>
        <dbReference type="EMBL" id="KIC71642.1"/>
    </source>
</evidence>
<feature type="non-terminal residue" evidence="1">
    <location>
        <position position="59"/>
    </location>
</feature>
<organism evidence="1 2">
    <name type="scientific">Candidatus Protochlamydia amoebophila</name>
    <dbReference type="NCBI Taxonomy" id="362787"/>
    <lineage>
        <taxon>Bacteria</taxon>
        <taxon>Pseudomonadati</taxon>
        <taxon>Chlamydiota</taxon>
        <taxon>Chlamydiia</taxon>
        <taxon>Parachlamydiales</taxon>
        <taxon>Parachlamydiaceae</taxon>
        <taxon>Candidatus Protochlamydia</taxon>
    </lineage>
</organism>
<name>A0A0C1JWP0_9BACT</name>
<dbReference type="AlphaFoldDB" id="A0A0C1JWP0"/>
<protein>
    <submittedName>
        <fullName evidence="1">Uncharacterized protein</fullName>
    </submittedName>
</protein>
<evidence type="ECO:0000313" key="2">
    <source>
        <dbReference type="Proteomes" id="UP000031465"/>
    </source>
</evidence>
<dbReference type="Proteomes" id="UP000031465">
    <property type="component" value="Unassembled WGS sequence"/>
</dbReference>
<reference evidence="1 2" key="1">
    <citation type="journal article" date="2014" name="Mol. Biol. Evol.">
        <title>Massive expansion of Ubiquitination-related gene families within the Chlamydiae.</title>
        <authorList>
            <person name="Domman D."/>
            <person name="Collingro A."/>
            <person name="Lagkouvardos I."/>
            <person name="Gehre L."/>
            <person name="Weinmaier T."/>
            <person name="Rattei T."/>
            <person name="Subtil A."/>
            <person name="Horn M."/>
        </authorList>
    </citation>
    <scope>NUCLEOTIDE SEQUENCE [LARGE SCALE GENOMIC DNA]</scope>
    <source>
        <strain evidence="1 2">EI2</strain>
    </source>
</reference>